<feature type="region of interest" description="Disordered" evidence="1">
    <location>
        <begin position="355"/>
        <end position="403"/>
    </location>
</feature>
<evidence type="ECO:0000256" key="1">
    <source>
        <dbReference type="SAM" id="MobiDB-lite"/>
    </source>
</evidence>
<feature type="region of interest" description="Disordered" evidence="1">
    <location>
        <begin position="48"/>
        <end position="77"/>
    </location>
</feature>
<organism evidence="3 4">
    <name type="scientific">Reticulomyxa filosa</name>
    <dbReference type="NCBI Taxonomy" id="46433"/>
    <lineage>
        <taxon>Eukaryota</taxon>
        <taxon>Sar</taxon>
        <taxon>Rhizaria</taxon>
        <taxon>Retaria</taxon>
        <taxon>Foraminifera</taxon>
        <taxon>Monothalamids</taxon>
        <taxon>Reticulomyxidae</taxon>
        <taxon>Reticulomyxa</taxon>
    </lineage>
</organism>
<dbReference type="Pfam" id="PF25121">
    <property type="entry name" value="RRM_ESF1"/>
    <property type="match status" value="2"/>
</dbReference>
<dbReference type="OMA" id="GHEVADD"/>
<comment type="caution">
    <text evidence="3">The sequence shown here is derived from an EMBL/GenBank/DDBJ whole genome shotgun (WGS) entry which is preliminary data.</text>
</comment>
<dbReference type="PANTHER" id="PTHR12202:SF0">
    <property type="entry name" value="ESF1 HOMOLOG"/>
    <property type="match status" value="1"/>
</dbReference>
<feature type="compositionally biased region" description="Acidic residues" evidence="1">
    <location>
        <begin position="221"/>
        <end position="237"/>
    </location>
</feature>
<dbReference type="InterPro" id="IPR039754">
    <property type="entry name" value="Esf1"/>
</dbReference>
<feature type="compositionally biased region" description="Basic and acidic residues" evidence="1">
    <location>
        <begin position="210"/>
        <end position="220"/>
    </location>
</feature>
<dbReference type="GO" id="GO:0006364">
    <property type="term" value="P:rRNA processing"/>
    <property type="evidence" value="ECO:0007669"/>
    <property type="project" value="InterPro"/>
</dbReference>
<sequence length="528" mass="61284">MIFFTRKTLTLFRKNFAEVQKLRIKNKKGKHACLYCTQDKEKKLTVMSSRPPSKKRFAKPRTNEKSGNVTRQKRKGDARFEEVFTNPAFRPFPKKQKAPDKIKADERFTEIIDRYGHEVADDHDTELKRFYEMNNDNNKEQGEEVENSKLNLKSKSKSKSESKSKAKPKGQKDNNNDKKRTLTPAQQEILDEMHKDGKEIGSDDEFWNFWDKKEKDKEKADDGDEEASSENADMDPLTEERPSGQMFDYDAETTSSSENDDGKGDEYTPYEIGEDMRNILDWSDKGQSSKTRESDPTRRLAIVNLDWENVRAVDLFMIFRSFLPVDGTIVSVSIHPSEYGYAQMVKEEKFGPDPELWLERKNPTENGQSESQKEDNDDKSEDANGDAEHNSDKEASPEMVKMQQEMAELEEVETRLNELQNSKMGDVLADEKRDAYDKQALRKYELQRLRYYYAVCSNPNIKAPTLKKKNCVLLGEKKVAEFDSKETADHIYQECDGREFRFTANLLDLRFVAEDFVPPCNRVLFIHT</sequence>
<dbReference type="InterPro" id="IPR056750">
    <property type="entry name" value="RRM_ESF1"/>
</dbReference>
<dbReference type="GO" id="GO:0003723">
    <property type="term" value="F:RNA binding"/>
    <property type="evidence" value="ECO:0007669"/>
    <property type="project" value="TreeGrafter"/>
</dbReference>
<feature type="domain" description="ESF1 RRM" evidence="2">
    <location>
        <begin position="297"/>
        <end position="382"/>
    </location>
</feature>
<feature type="compositionally biased region" description="Basic and acidic residues" evidence="1">
    <location>
        <begin position="274"/>
        <end position="284"/>
    </location>
</feature>
<evidence type="ECO:0000259" key="2">
    <source>
        <dbReference type="Pfam" id="PF25121"/>
    </source>
</evidence>
<feature type="region of interest" description="Disordered" evidence="1">
    <location>
        <begin position="209"/>
        <end position="296"/>
    </location>
</feature>
<dbReference type="OrthoDB" id="431825at2759"/>
<evidence type="ECO:0000313" key="3">
    <source>
        <dbReference type="EMBL" id="ETO10413.1"/>
    </source>
</evidence>
<name>X6M8V3_RETFI</name>
<proteinExistence type="predicted"/>
<dbReference type="PANTHER" id="PTHR12202">
    <property type="entry name" value="ESF1 HOMOLOG"/>
    <property type="match status" value="1"/>
</dbReference>
<dbReference type="Proteomes" id="UP000023152">
    <property type="component" value="Unassembled WGS sequence"/>
</dbReference>
<reference evidence="3 4" key="1">
    <citation type="journal article" date="2013" name="Curr. Biol.">
        <title>The Genome of the Foraminiferan Reticulomyxa filosa.</title>
        <authorList>
            <person name="Glockner G."/>
            <person name="Hulsmann N."/>
            <person name="Schleicher M."/>
            <person name="Noegel A.A."/>
            <person name="Eichinger L."/>
            <person name="Gallinger C."/>
            <person name="Pawlowski J."/>
            <person name="Sierra R."/>
            <person name="Euteneuer U."/>
            <person name="Pillet L."/>
            <person name="Moustafa A."/>
            <person name="Platzer M."/>
            <person name="Groth M."/>
            <person name="Szafranski K."/>
            <person name="Schliwa M."/>
        </authorList>
    </citation>
    <scope>NUCLEOTIDE SEQUENCE [LARGE SCALE GENOMIC DNA]</scope>
</reference>
<accession>X6M8V3</accession>
<gene>
    <name evidence="3" type="ORF">RFI_26962</name>
</gene>
<feature type="compositionally biased region" description="Basic and acidic residues" evidence="1">
    <location>
        <begin position="386"/>
        <end position="396"/>
    </location>
</feature>
<evidence type="ECO:0000313" key="4">
    <source>
        <dbReference type="Proteomes" id="UP000023152"/>
    </source>
</evidence>
<feature type="region of interest" description="Disordered" evidence="1">
    <location>
        <begin position="136"/>
        <end position="186"/>
    </location>
</feature>
<protein>
    <recommendedName>
        <fullName evidence="2">ESF1 RRM domain-containing protein</fullName>
    </recommendedName>
</protein>
<dbReference type="AlphaFoldDB" id="X6M8V3"/>
<keyword evidence="4" id="KW-1185">Reference proteome</keyword>
<feature type="compositionally biased region" description="Basic and acidic residues" evidence="1">
    <location>
        <begin position="158"/>
        <end position="180"/>
    </location>
</feature>
<dbReference type="EMBL" id="ASPP01023485">
    <property type="protein sequence ID" value="ETO10413.1"/>
    <property type="molecule type" value="Genomic_DNA"/>
</dbReference>
<feature type="domain" description="ESF1 RRM" evidence="2">
    <location>
        <begin position="479"/>
        <end position="515"/>
    </location>
</feature>